<evidence type="ECO:0000313" key="2">
    <source>
        <dbReference type="EMBL" id="MBB2495957.1"/>
    </source>
</evidence>
<keyword evidence="1" id="KW-0010">Activator</keyword>
<evidence type="ECO:0000256" key="1">
    <source>
        <dbReference type="ARBA" id="ARBA00023159"/>
    </source>
</evidence>
<dbReference type="InterPro" id="IPR003751">
    <property type="entry name" value="CsrA"/>
</dbReference>
<sequence length="76" mass="8441">MGFLSLTRHEGEEIRLTIDPGVDAEVLLRNLLRDGITIHVTEIQRGRVCVSIEAPPQVMILRTELVDSALATGLYK</sequence>
<protein>
    <submittedName>
        <fullName evidence="2">Carbon storage regulator</fullName>
    </submittedName>
</protein>
<dbReference type="GO" id="GO:0006109">
    <property type="term" value="P:regulation of carbohydrate metabolic process"/>
    <property type="evidence" value="ECO:0007669"/>
    <property type="project" value="InterPro"/>
</dbReference>
<dbReference type="InterPro" id="IPR036107">
    <property type="entry name" value="CsrA_sf"/>
</dbReference>
<dbReference type="RefSeq" id="WP_183089499.1">
    <property type="nucleotide sequence ID" value="NZ_JACJUD010000004.1"/>
</dbReference>
<accession>A0A7W4LMN4</accession>
<name>A0A7W4LMN4_9GAMM</name>
<dbReference type="Pfam" id="PF02599">
    <property type="entry name" value="CsrA"/>
    <property type="match status" value="1"/>
</dbReference>
<comment type="caution">
    <text evidence="2">The sequence shown here is derived from an EMBL/GenBank/DDBJ whole genome shotgun (WGS) entry which is preliminary data.</text>
</comment>
<proteinExistence type="predicted"/>
<organism evidence="2 3">
    <name type="scientific">Aquipseudomonas ullengensis</name>
    <dbReference type="NCBI Taxonomy" id="2759166"/>
    <lineage>
        <taxon>Bacteria</taxon>
        <taxon>Pseudomonadati</taxon>
        <taxon>Pseudomonadota</taxon>
        <taxon>Gammaproteobacteria</taxon>
        <taxon>Pseudomonadales</taxon>
        <taxon>Pseudomonadaceae</taxon>
        <taxon>Aquipseudomonas</taxon>
    </lineage>
</organism>
<dbReference type="Gene3D" id="2.60.40.4380">
    <property type="entry name" value="Translational regulator CsrA"/>
    <property type="match status" value="1"/>
</dbReference>
<reference evidence="2 3" key="1">
    <citation type="submission" date="2020-08" db="EMBL/GenBank/DDBJ databases">
        <authorList>
            <person name="Kim C.M."/>
        </authorList>
    </citation>
    <scope>NUCLEOTIDE SEQUENCE [LARGE SCALE GENOMIC DNA]</scope>
    <source>
        <strain evidence="2 3">UL070</strain>
    </source>
</reference>
<dbReference type="Proteomes" id="UP000542720">
    <property type="component" value="Unassembled WGS sequence"/>
</dbReference>
<keyword evidence="3" id="KW-1185">Reference proteome</keyword>
<gene>
    <name evidence="2" type="ORF">H3H51_13085</name>
</gene>
<dbReference type="SUPFAM" id="SSF117130">
    <property type="entry name" value="CsrA-like"/>
    <property type="match status" value="1"/>
</dbReference>
<dbReference type="AlphaFoldDB" id="A0A7W4LMN4"/>
<dbReference type="GO" id="GO:0006402">
    <property type="term" value="P:mRNA catabolic process"/>
    <property type="evidence" value="ECO:0007669"/>
    <property type="project" value="InterPro"/>
</dbReference>
<evidence type="ECO:0000313" key="3">
    <source>
        <dbReference type="Proteomes" id="UP000542720"/>
    </source>
</evidence>
<dbReference type="GO" id="GO:0003723">
    <property type="term" value="F:RNA binding"/>
    <property type="evidence" value="ECO:0007669"/>
    <property type="project" value="InterPro"/>
</dbReference>
<dbReference type="EMBL" id="JACJUD010000004">
    <property type="protein sequence ID" value="MBB2495957.1"/>
    <property type="molecule type" value="Genomic_DNA"/>
</dbReference>